<dbReference type="Proteomes" id="UP000244932">
    <property type="component" value="Unassembled WGS sequence"/>
</dbReference>
<dbReference type="PANTHER" id="PTHR33202:SF2">
    <property type="entry name" value="FERRIC UPTAKE REGULATION PROTEIN"/>
    <property type="match status" value="1"/>
</dbReference>
<accession>A0A2R8AEP4</accession>
<evidence type="ECO:0000313" key="14">
    <source>
        <dbReference type="EMBL" id="SPF30709.1"/>
    </source>
</evidence>
<dbReference type="GO" id="GO:0000976">
    <property type="term" value="F:transcription cis-regulatory region binding"/>
    <property type="evidence" value="ECO:0007669"/>
    <property type="project" value="TreeGrafter"/>
</dbReference>
<keyword evidence="12 13" id="KW-0408">Iron</keyword>
<evidence type="ECO:0000256" key="3">
    <source>
        <dbReference type="ARBA" id="ARBA00011738"/>
    </source>
</evidence>
<keyword evidence="15" id="KW-1185">Reference proteome</keyword>
<organism evidence="14 15">
    <name type="scientific">Pontivivens insulae</name>
    <dbReference type="NCBI Taxonomy" id="1639689"/>
    <lineage>
        <taxon>Bacteria</taxon>
        <taxon>Pseudomonadati</taxon>
        <taxon>Pseudomonadota</taxon>
        <taxon>Alphaproteobacteria</taxon>
        <taxon>Rhodobacterales</taxon>
        <taxon>Paracoccaceae</taxon>
        <taxon>Pontivivens</taxon>
    </lineage>
</organism>
<protein>
    <recommendedName>
        <fullName evidence="4 13">Ferric uptake regulation protein</fullName>
    </recommendedName>
</protein>
<dbReference type="Gene3D" id="1.10.10.10">
    <property type="entry name" value="Winged helix-like DNA-binding domain superfamily/Winged helix DNA-binding domain"/>
    <property type="match status" value="1"/>
</dbReference>
<dbReference type="InterPro" id="IPR036390">
    <property type="entry name" value="WH_DNA-bd_sf"/>
</dbReference>
<keyword evidence="11 13" id="KW-0804">Transcription</keyword>
<evidence type="ECO:0000256" key="11">
    <source>
        <dbReference type="ARBA" id="ARBA00023163"/>
    </source>
</evidence>
<keyword evidence="9 13" id="KW-0805">Transcription regulation</keyword>
<dbReference type="GO" id="GO:1900376">
    <property type="term" value="P:regulation of secondary metabolite biosynthetic process"/>
    <property type="evidence" value="ECO:0007669"/>
    <property type="project" value="TreeGrafter"/>
</dbReference>
<dbReference type="GO" id="GO:0045892">
    <property type="term" value="P:negative regulation of DNA-templated transcription"/>
    <property type="evidence" value="ECO:0007669"/>
    <property type="project" value="TreeGrafter"/>
</dbReference>
<evidence type="ECO:0000256" key="13">
    <source>
        <dbReference type="RuleBase" id="RU364037"/>
    </source>
</evidence>
<reference evidence="14 15" key="1">
    <citation type="submission" date="2018-03" db="EMBL/GenBank/DDBJ databases">
        <authorList>
            <person name="Keele B.F."/>
        </authorList>
    </citation>
    <scope>NUCLEOTIDE SEQUENCE [LARGE SCALE GENOMIC DNA]</scope>
    <source>
        <strain evidence="14 15">CeCT 8812</strain>
    </source>
</reference>
<dbReference type="GO" id="GO:0003700">
    <property type="term" value="F:DNA-binding transcription factor activity"/>
    <property type="evidence" value="ECO:0007669"/>
    <property type="project" value="UniProtKB-UniRule"/>
</dbReference>
<dbReference type="InterPro" id="IPR043135">
    <property type="entry name" value="Fur_C"/>
</dbReference>
<evidence type="ECO:0000256" key="1">
    <source>
        <dbReference type="ARBA" id="ARBA00004496"/>
    </source>
</evidence>
<comment type="subcellular location">
    <subcellularLocation>
        <location evidence="1 13">Cytoplasm</location>
    </subcellularLocation>
</comment>
<evidence type="ECO:0000256" key="9">
    <source>
        <dbReference type="ARBA" id="ARBA00023015"/>
    </source>
</evidence>
<evidence type="ECO:0000256" key="12">
    <source>
        <dbReference type="PIRSR" id="PIRSR602481-2"/>
    </source>
</evidence>
<dbReference type="CDD" id="cd07153">
    <property type="entry name" value="Fur_like"/>
    <property type="match status" value="1"/>
</dbReference>
<keyword evidence="8 13" id="KW-0862">Zinc</keyword>
<dbReference type="EMBL" id="OMKW01000004">
    <property type="protein sequence ID" value="SPF30709.1"/>
    <property type="molecule type" value="Genomic_DNA"/>
</dbReference>
<keyword evidence="6 13" id="KW-0678">Repressor</keyword>
<dbReference type="Pfam" id="PF01475">
    <property type="entry name" value="FUR"/>
    <property type="match status" value="1"/>
</dbReference>
<proteinExistence type="inferred from homology"/>
<dbReference type="SUPFAM" id="SSF46785">
    <property type="entry name" value="Winged helix' DNA-binding domain"/>
    <property type="match status" value="1"/>
</dbReference>
<sequence length="138" mass="16038">MSDLTPYESRLKRAGLRLTAQRRVILRILTEHDDHPDATEIHRRAVERDPRISLATVYRTLKVLEETGTVDRHAFGDGPARFEQADRDHHDHLIDVDTGAVVEFSSPRIEELQREIARELGYEIVHHRLELYGRKLKA</sequence>
<feature type="binding site" evidence="12">
    <location>
        <position position="91"/>
    </location>
    <ligand>
        <name>Fe cation</name>
        <dbReference type="ChEBI" id="CHEBI:24875"/>
    </ligand>
</feature>
<feature type="binding site" evidence="12">
    <location>
        <position position="89"/>
    </location>
    <ligand>
        <name>Fe cation</name>
        <dbReference type="ChEBI" id="CHEBI:24875"/>
    </ligand>
</feature>
<keyword evidence="5 13" id="KW-0963">Cytoplasm</keyword>
<evidence type="ECO:0000256" key="2">
    <source>
        <dbReference type="ARBA" id="ARBA00007957"/>
    </source>
</evidence>
<comment type="cofactor">
    <cofactor evidence="12">
        <name>Mn(2+)</name>
        <dbReference type="ChEBI" id="CHEBI:29035"/>
    </cofactor>
    <cofactor evidence="12">
        <name>Fe(2+)</name>
        <dbReference type="ChEBI" id="CHEBI:29033"/>
    </cofactor>
    <text evidence="12">Binds 1 Mn(2+) or Fe(2+) ion per subunit.</text>
</comment>
<evidence type="ECO:0000256" key="10">
    <source>
        <dbReference type="ARBA" id="ARBA00023125"/>
    </source>
</evidence>
<dbReference type="InterPro" id="IPR002481">
    <property type="entry name" value="FUR"/>
</dbReference>
<feature type="binding site" evidence="12">
    <location>
        <position position="127"/>
    </location>
    <ligand>
        <name>Fe cation</name>
        <dbReference type="ChEBI" id="CHEBI:24875"/>
    </ligand>
</feature>
<dbReference type="InterPro" id="IPR036388">
    <property type="entry name" value="WH-like_DNA-bd_sf"/>
</dbReference>
<evidence type="ECO:0000256" key="6">
    <source>
        <dbReference type="ARBA" id="ARBA00022491"/>
    </source>
</evidence>
<dbReference type="GO" id="GO:0008270">
    <property type="term" value="F:zinc ion binding"/>
    <property type="evidence" value="ECO:0007669"/>
    <property type="project" value="TreeGrafter"/>
</dbReference>
<dbReference type="Gene3D" id="3.30.1490.190">
    <property type="match status" value="1"/>
</dbReference>
<evidence type="ECO:0000313" key="15">
    <source>
        <dbReference type="Proteomes" id="UP000244932"/>
    </source>
</evidence>
<dbReference type="OrthoDB" id="8659436at2"/>
<keyword evidence="7 12" id="KW-0479">Metal-binding</keyword>
<feature type="binding site" evidence="12">
    <location>
        <position position="110"/>
    </location>
    <ligand>
        <name>Fe cation</name>
        <dbReference type="ChEBI" id="CHEBI:24875"/>
    </ligand>
</feature>
<gene>
    <name evidence="13 14" type="primary">fur</name>
    <name evidence="14" type="ORF">POI8812_03051</name>
</gene>
<comment type="subunit">
    <text evidence="3 13">Homodimer.</text>
</comment>
<evidence type="ECO:0000256" key="8">
    <source>
        <dbReference type="ARBA" id="ARBA00022833"/>
    </source>
</evidence>
<evidence type="ECO:0000256" key="7">
    <source>
        <dbReference type="ARBA" id="ARBA00022723"/>
    </source>
</evidence>
<dbReference type="FunFam" id="1.10.10.10:FF:000051">
    <property type="entry name" value="Fur family transcriptional regulator"/>
    <property type="match status" value="1"/>
</dbReference>
<dbReference type="PANTHER" id="PTHR33202">
    <property type="entry name" value="ZINC UPTAKE REGULATION PROTEIN"/>
    <property type="match status" value="1"/>
</dbReference>
<evidence type="ECO:0000256" key="5">
    <source>
        <dbReference type="ARBA" id="ARBA00022490"/>
    </source>
</evidence>
<name>A0A2R8AEP4_9RHOB</name>
<dbReference type="RefSeq" id="WP_108783422.1">
    <property type="nucleotide sequence ID" value="NZ_OMKW01000004.1"/>
</dbReference>
<evidence type="ECO:0000256" key="4">
    <source>
        <dbReference type="ARBA" id="ARBA00020910"/>
    </source>
</evidence>
<dbReference type="GO" id="GO:0005829">
    <property type="term" value="C:cytosol"/>
    <property type="evidence" value="ECO:0007669"/>
    <property type="project" value="TreeGrafter"/>
</dbReference>
<dbReference type="AlphaFoldDB" id="A0A2R8AEP4"/>
<comment type="similarity">
    <text evidence="2 13">Belongs to the Fur family.</text>
</comment>
<keyword evidence="10 13" id="KW-0238">DNA-binding</keyword>